<protein>
    <submittedName>
        <fullName evidence="2">Translation initiation factor-related</fullName>
    </submittedName>
</protein>
<dbReference type="AlphaFoldDB" id="A0A392S4Q5"/>
<accession>A0A392S4Q5</accession>
<feature type="non-terminal residue" evidence="2">
    <location>
        <position position="1"/>
    </location>
</feature>
<name>A0A392S4Q5_9FABA</name>
<feature type="compositionally biased region" description="Low complexity" evidence="1">
    <location>
        <begin position="1"/>
        <end position="10"/>
    </location>
</feature>
<sequence>GQRPKLNLKPLKPRPEVHEQLEGNKERDSHRSTSTG</sequence>
<comment type="caution">
    <text evidence="2">The sequence shown here is derived from an EMBL/GenBank/DDBJ whole genome shotgun (WGS) entry which is preliminary data.</text>
</comment>
<feature type="compositionally biased region" description="Basic and acidic residues" evidence="1">
    <location>
        <begin position="13"/>
        <end position="36"/>
    </location>
</feature>
<evidence type="ECO:0000313" key="3">
    <source>
        <dbReference type="Proteomes" id="UP000265520"/>
    </source>
</evidence>
<organism evidence="2 3">
    <name type="scientific">Trifolium medium</name>
    <dbReference type="NCBI Taxonomy" id="97028"/>
    <lineage>
        <taxon>Eukaryota</taxon>
        <taxon>Viridiplantae</taxon>
        <taxon>Streptophyta</taxon>
        <taxon>Embryophyta</taxon>
        <taxon>Tracheophyta</taxon>
        <taxon>Spermatophyta</taxon>
        <taxon>Magnoliopsida</taxon>
        <taxon>eudicotyledons</taxon>
        <taxon>Gunneridae</taxon>
        <taxon>Pentapetalae</taxon>
        <taxon>rosids</taxon>
        <taxon>fabids</taxon>
        <taxon>Fabales</taxon>
        <taxon>Fabaceae</taxon>
        <taxon>Papilionoideae</taxon>
        <taxon>50 kb inversion clade</taxon>
        <taxon>NPAAA clade</taxon>
        <taxon>Hologalegina</taxon>
        <taxon>IRL clade</taxon>
        <taxon>Trifolieae</taxon>
        <taxon>Trifolium</taxon>
    </lineage>
</organism>
<dbReference type="EMBL" id="LXQA010314100">
    <property type="protein sequence ID" value="MCI43194.1"/>
    <property type="molecule type" value="Genomic_DNA"/>
</dbReference>
<keyword evidence="2" id="KW-0648">Protein biosynthesis</keyword>
<dbReference type="GO" id="GO:0003743">
    <property type="term" value="F:translation initiation factor activity"/>
    <property type="evidence" value="ECO:0007669"/>
    <property type="project" value="UniProtKB-KW"/>
</dbReference>
<evidence type="ECO:0000256" key="1">
    <source>
        <dbReference type="SAM" id="MobiDB-lite"/>
    </source>
</evidence>
<keyword evidence="3" id="KW-1185">Reference proteome</keyword>
<proteinExistence type="predicted"/>
<reference evidence="2 3" key="1">
    <citation type="journal article" date="2018" name="Front. Plant Sci.">
        <title>Red Clover (Trifolium pratense) and Zigzag Clover (T. medium) - A Picture of Genomic Similarities and Differences.</title>
        <authorList>
            <person name="Dluhosova J."/>
            <person name="Istvanek J."/>
            <person name="Nedelnik J."/>
            <person name="Repkova J."/>
        </authorList>
    </citation>
    <scope>NUCLEOTIDE SEQUENCE [LARGE SCALE GENOMIC DNA]</scope>
    <source>
        <strain evidence="3">cv. 10/8</strain>
        <tissue evidence="2">Leaf</tissue>
    </source>
</reference>
<feature type="region of interest" description="Disordered" evidence="1">
    <location>
        <begin position="1"/>
        <end position="36"/>
    </location>
</feature>
<dbReference type="Proteomes" id="UP000265520">
    <property type="component" value="Unassembled WGS sequence"/>
</dbReference>
<keyword evidence="2" id="KW-0396">Initiation factor</keyword>
<evidence type="ECO:0000313" key="2">
    <source>
        <dbReference type="EMBL" id="MCI43194.1"/>
    </source>
</evidence>